<feature type="region of interest" description="Disordered" evidence="1">
    <location>
        <begin position="73"/>
        <end position="174"/>
    </location>
</feature>
<feature type="compositionally biased region" description="Low complexity" evidence="1">
    <location>
        <begin position="344"/>
        <end position="369"/>
    </location>
</feature>
<organism evidence="2 3">
    <name type="scientific">Monilinia vaccinii-corymbosi</name>
    <dbReference type="NCBI Taxonomy" id="61207"/>
    <lineage>
        <taxon>Eukaryota</taxon>
        <taxon>Fungi</taxon>
        <taxon>Dikarya</taxon>
        <taxon>Ascomycota</taxon>
        <taxon>Pezizomycotina</taxon>
        <taxon>Leotiomycetes</taxon>
        <taxon>Helotiales</taxon>
        <taxon>Sclerotiniaceae</taxon>
        <taxon>Monilinia</taxon>
    </lineage>
</organism>
<evidence type="ECO:0000313" key="3">
    <source>
        <dbReference type="Proteomes" id="UP000672032"/>
    </source>
</evidence>
<keyword evidence="3" id="KW-1185">Reference proteome</keyword>
<proteinExistence type="predicted"/>
<sequence length="382" mass="40819">MAGICWRCQAAAEGLDGERYEARRPSIDNAVVVESFKDSSPEGRKRTAEHAGNCWHCGASRDGIRDCEACDGTGSARKGKNKFSEDTPEGQAKKKRRTSTAVAGGGISKPRRGRPPGASGRKKKLGAIKEGGQMNLNTPSMSSNTAFQHGEFQSGIPEPSYSNHSWDFDNHHGDPTLPSHGMGFVYDSHPGQANPYISNRASFYRPNAVADDTMNPQQVQVEYPTQPYQNHAHPSIVFDHDTSHGGARIGNIGEGVRSDPQAILGPPEAQFAHFPTSMHGNDVQHENHNGWSDYSEGSLYPPPDNTNNVFALTDHDAHSGPVAPVPQMTLDLFTPQNTYSGTWAPASTSPATATATATATSAIPANTSPIPSPSASRLATPP</sequence>
<evidence type="ECO:0000256" key="1">
    <source>
        <dbReference type="SAM" id="MobiDB-lite"/>
    </source>
</evidence>
<feature type="compositionally biased region" description="Polar residues" evidence="1">
    <location>
        <begin position="373"/>
        <end position="382"/>
    </location>
</feature>
<name>A0A8A3P094_9HELO</name>
<dbReference type="Proteomes" id="UP000672032">
    <property type="component" value="Chromosome 2"/>
</dbReference>
<dbReference type="AlphaFoldDB" id="A0A8A3P094"/>
<evidence type="ECO:0000313" key="2">
    <source>
        <dbReference type="EMBL" id="QSZ31315.1"/>
    </source>
</evidence>
<feature type="region of interest" description="Disordered" evidence="1">
    <location>
        <begin position="344"/>
        <end position="382"/>
    </location>
</feature>
<dbReference type="OrthoDB" id="3490325at2759"/>
<accession>A0A8A3P094</accession>
<reference evidence="2" key="1">
    <citation type="submission" date="2020-10" db="EMBL/GenBank/DDBJ databases">
        <title>Genome Sequence of Monilinia vaccinii-corymbosi Sheds Light on Mummy Berry Disease Infection of Blueberry and Mating Type.</title>
        <authorList>
            <person name="Yow A.G."/>
            <person name="Zhang Y."/>
            <person name="Bansal K."/>
            <person name="Eacker S.M."/>
            <person name="Sullivan S."/>
            <person name="Liachko I."/>
            <person name="Cubeta M.A."/>
            <person name="Rollins J.A."/>
            <person name="Ashrafi H."/>
        </authorList>
    </citation>
    <scope>NUCLEOTIDE SEQUENCE</scope>
    <source>
        <strain evidence="2">RL-1</strain>
    </source>
</reference>
<feature type="compositionally biased region" description="Polar residues" evidence="1">
    <location>
        <begin position="134"/>
        <end position="147"/>
    </location>
</feature>
<feature type="compositionally biased region" description="Basic residues" evidence="1">
    <location>
        <begin position="109"/>
        <end position="126"/>
    </location>
</feature>
<dbReference type="EMBL" id="CP063406">
    <property type="protein sequence ID" value="QSZ31315.1"/>
    <property type="molecule type" value="Genomic_DNA"/>
</dbReference>
<gene>
    <name evidence="2" type="ORF">DSL72_000878</name>
</gene>
<protein>
    <submittedName>
        <fullName evidence="2">Uncharacterized protein</fullName>
    </submittedName>
</protein>